<dbReference type="RefSeq" id="WP_326015187.1">
    <property type="nucleotide sequence ID" value="NZ_JAOZYC010000057.1"/>
</dbReference>
<dbReference type="PROSITE" id="PS50850">
    <property type="entry name" value="MFS"/>
    <property type="match status" value="1"/>
</dbReference>
<dbReference type="EMBL" id="JAOZYC010000057">
    <property type="protein sequence ID" value="MEB8337516.1"/>
    <property type="molecule type" value="Genomic_DNA"/>
</dbReference>
<evidence type="ECO:0000313" key="11">
    <source>
        <dbReference type="Proteomes" id="UP001354931"/>
    </source>
</evidence>
<comment type="caution">
    <text evidence="10">The sequence shown here is derived from an EMBL/GenBank/DDBJ whole genome shotgun (WGS) entry which is preliminary data.</text>
</comment>
<dbReference type="InterPro" id="IPR010290">
    <property type="entry name" value="TM_effector"/>
</dbReference>
<feature type="domain" description="Major facilitator superfamily (MFS) profile" evidence="9">
    <location>
        <begin position="1"/>
        <end position="199"/>
    </location>
</feature>
<feature type="transmembrane region" description="Helical" evidence="8">
    <location>
        <begin position="313"/>
        <end position="329"/>
    </location>
</feature>
<feature type="region of interest" description="Disordered" evidence="7">
    <location>
        <begin position="405"/>
        <end position="450"/>
    </location>
</feature>
<protein>
    <submittedName>
        <fullName evidence="10">MFS transporter</fullName>
    </submittedName>
</protein>
<feature type="transmembrane region" description="Helical" evidence="8">
    <location>
        <begin position="175"/>
        <end position="195"/>
    </location>
</feature>
<feature type="transmembrane region" description="Helical" evidence="8">
    <location>
        <begin position="52"/>
        <end position="71"/>
    </location>
</feature>
<feature type="transmembrane region" description="Helical" evidence="8">
    <location>
        <begin position="225"/>
        <end position="246"/>
    </location>
</feature>
<keyword evidence="11" id="KW-1185">Reference proteome</keyword>
<evidence type="ECO:0000256" key="1">
    <source>
        <dbReference type="ARBA" id="ARBA00004651"/>
    </source>
</evidence>
<gene>
    <name evidence="10" type="ORF">OKJ99_08320</name>
</gene>
<dbReference type="Proteomes" id="UP001354931">
    <property type="component" value="Unassembled WGS sequence"/>
</dbReference>
<reference evidence="10 11" key="1">
    <citation type="submission" date="2022-10" db="EMBL/GenBank/DDBJ databases">
        <authorList>
            <person name="Xie J."/>
            <person name="Shen N."/>
        </authorList>
    </citation>
    <scope>NUCLEOTIDE SEQUENCE [LARGE SCALE GENOMIC DNA]</scope>
    <source>
        <strain evidence="10 11">YIM65594</strain>
    </source>
</reference>
<evidence type="ECO:0000256" key="6">
    <source>
        <dbReference type="ARBA" id="ARBA00023136"/>
    </source>
</evidence>
<dbReference type="InterPro" id="IPR036259">
    <property type="entry name" value="MFS_trans_sf"/>
</dbReference>
<dbReference type="CDD" id="cd06173">
    <property type="entry name" value="MFS_MefA_like"/>
    <property type="match status" value="1"/>
</dbReference>
<feature type="transmembrane region" description="Helical" evidence="8">
    <location>
        <begin position="258"/>
        <end position="278"/>
    </location>
</feature>
<feature type="transmembrane region" description="Helical" evidence="8">
    <location>
        <begin position="290"/>
        <end position="307"/>
    </location>
</feature>
<evidence type="ECO:0000256" key="3">
    <source>
        <dbReference type="ARBA" id="ARBA00022475"/>
    </source>
</evidence>
<feature type="transmembrane region" description="Helical" evidence="8">
    <location>
        <begin position="20"/>
        <end position="40"/>
    </location>
</feature>
<evidence type="ECO:0000259" key="9">
    <source>
        <dbReference type="PROSITE" id="PS50850"/>
    </source>
</evidence>
<evidence type="ECO:0000313" key="10">
    <source>
        <dbReference type="EMBL" id="MEB8337516.1"/>
    </source>
</evidence>
<dbReference type="InterPro" id="IPR020846">
    <property type="entry name" value="MFS_dom"/>
</dbReference>
<accession>A0ABU6F3N6</accession>
<dbReference type="SUPFAM" id="SSF103473">
    <property type="entry name" value="MFS general substrate transporter"/>
    <property type="match status" value="1"/>
</dbReference>
<organism evidence="10 11">
    <name type="scientific">Streptomyces endophyticus</name>
    <dbReference type="NCBI Taxonomy" id="714166"/>
    <lineage>
        <taxon>Bacteria</taxon>
        <taxon>Bacillati</taxon>
        <taxon>Actinomycetota</taxon>
        <taxon>Actinomycetes</taxon>
        <taxon>Kitasatosporales</taxon>
        <taxon>Streptomycetaceae</taxon>
        <taxon>Streptomyces</taxon>
    </lineage>
</organism>
<dbReference type="PANTHER" id="PTHR23513:SF11">
    <property type="entry name" value="STAPHYLOFERRIN A TRANSPORTER"/>
    <property type="match status" value="1"/>
</dbReference>
<dbReference type="Gene3D" id="1.20.1250.20">
    <property type="entry name" value="MFS general substrate transporter like domains"/>
    <property type="match status" value="1"/>
</dbReference>
<evidence type="ECO:0000256" key="8">
    <source>
        <dbReference type="SAM" id="Phobius"/>
    </source>
</evidence>
<feature type="compositionally biased region" description="Basic and acidic residues" evidence="7">
    <location>
        <begin position="421"/>
        <end position="450"/>
    </location>
</feature>
<feature type="transmembrane region" description="Helical" evidence="8">
    <location>
        <begin position="83"/>
        <end position="103"/>
    </location>
</feature>
<keyword evidence="5 8" id="KW-1133">Transmembrane helix</keyword>
<proteinExistence type="predicted"/>
<evidence type="ECO:0000256" key="5">
    <source>
        <dbReference type="ARBA" id="ARBA00022989"/>
    </source>
</evidence>
<feature type="transmembrane region" description="Helical" evidence="8">
    <location>
        <begin position="380"/>
        <end position="400"/>
    </location>
</feature>
<feature type="transmembrane region" description="Helical" evidence="8">
    <location>
        <begin position="349"/>
        <end position="368"/>
    </location>
</feature>
<sequence length="450" mass="46775">MSTAARAVASLRSSRNFRLFVIGQIVSVAGTWMMVVSQDWLVLGMTDDSSTALGTVTALQFAPVLLLTLHGGRLADRFDKRRLLMAANLASGALALTLAVLVLTGSARLWSVYGFAFALGLVNAVEIPTRMSFVGELVGPELLPNASALSAAYFNVARIVGPAGAGLLISVVGTGWVMLLNGLSYLATVVALRLMDPARIRRTARGPDKSGVRDGLRYVTRRPGLLVPLALVAAVAVFGMNFQLTLPLLAKTVFHADASSFGLVTAAFAAGSLAAAFSGTLRRGRPSQRLVIGSAAVFGAAEAATGWAPTYPAAIALLFLTGFATTHFAQAANHRIQLGSDPRYRGRVLGLYTLILQGSTPVGALLVARLSEQAGARSGFLAGGLLSLGAAGVAAVCAAVRGSAKAESLDPARDCSGLAEPEPHPPHGDDEPRQTDLGPDRADMRVERAP</sequence>
<evidence type="ECO:0000256" key="7">
    <source>
        <dbReference type="SAM" id="MobiDB-lite"/>
    </source>
</evidence>
<name>A0ABU6F3N6_9ACTN</name>
<keyword evidence="4 8" id="KW-0812">Transmembrane</keyword>
<comment type="subcellular location">
    <subcellularLocation>
        <location evidence="1">Cell membrane</location>
        <topology evidence="1">Multi-pass membrane protein</topology>
    </subcellularLocation>
</comment>
<keyword evidence="6 8" id="KW-0472">Membrane</keyword>
<evidence type="ECO:0000256" key="4">
    <source>
        <dbReference type="ARBA" id="ARBA00022692"/>
    </source>
</evidence>
<keyword evidence="3" id="KW-1003">Cell membrane</keyword>
<dbReference type="Pfam" id="PF05977">
    <property type="entry name" value="MFS_3"/>
    <property type="match status" value="1"/>
</dbReference>
<evidence type="ECO:0000256" key="2">
    <source>
        <dbReference type="ARBA" id="ARBA00022448"/>
    </source>
</evidence>
<dbReference type="PANTHER" id="PTHR23513">
    <property type="entry name" value="INTEGRAL MEMBRANE EFFLUX PROTEIN-RELATED"/>
    <property type="match status" value="1"/>
</dbReference>
<keyword evidence="2" id="KW-0813">Transport</keyword>